<protein>
    <submittedName>
        <fullName evidence="1">CLUMA_CG014581, isoform A</fullName>
    </submittedName>
</protein>
<gene>
    <name evidence="1" type="ORF">CLUMA_CG014581</name>
</gene>
<accession>A0A1J1IMC4</accession>
<evidence type="ECO:0000313" key="1">
    <source>
        <dbReference type="EMBL" id="CRL01312.1"/>
    </source>
</evidence>
<proteinExistence type="predicted"/>
<dbReference type="Proteomes" id="UP000183832">
    <property type="component" value="Unassembled WGS sequence"/>
</dbReference>
<reference evidence="1 2" key="1">
    <citation type="submission" date="2015-04" db="EMBL/GenBank/DDBJ databases">
        <authorList>
            <person name="Syromyatnikov M.Y."/>
            <person name="Popov V.N."/>
        </authorList>
    </citation>
    <scope>NUCLEOTIDE SEQUENCE [LARGE SCALE GENOMIC DNA]</scope>
</reference>
<organism evidence="1 2">
    <name type="scientific">Clunio marinus</name>
    <dbReference type="NCBI Taxonomy" id="568069"/>
    <lineage>
        <taxon>Eukaryota</taxon>
        <taxon>Metazoa</taxon>
        <taxon>Ecdysozoa</taxon>
        <taxon>Arthropoda</taxon>
        <taxon>Hexapoda</taxon>
        <taxon>Insecta</taxon>
        <taxon>Pterygota</taxon>
        <taxon>Neoptera</taxon>
        <taxon>Endopterygota</taxon>
        <taxon>Diptera</taxon>
        <taxon>Nematocera</taxon>
        <taxon>Chironomoidea</taxon>
        <taxon>Chironomidae</taxon>
        <taxon>Clunio</taxon>
    </lineage>
</organism>
<name>A0A1J1IMC4_9DIPT</name>
<dbReference type="EMBL" id="CVRI01000055">
    <property type="protein sequence ID" value="CRL01312.1"/>
    <property type="molecule type" value="Genomic_DNA"/>
</dbReference>
<dbReference type="AlphaFoldDB" id="A0A1J1IMC4"/>
<keyword evidence="2" id="KW-1185">Reference proteome</keyword>
<sequence length="90" mass="11065">MPRRQNILDEIVDDISTSRYCELKDKTEKSSRKNKSFYTMSHIFQDHHHWQPKDAFPKLQREKHKQMFGFEKMRKSHCPHTTLQKIQRKH</sequence>
<evidence type="ECO:0000313" key="2">
    <source>
        <dbReference type="Proteomes" id="UP000183832"/>
    </source>
</evidence>